<evidence type="ECO:0000313" key="2">
    <source>
        <dbReference type="Proteomes" id="UP000177614"/>
    </source>
</evidence>
<proteinExistence type="predicted"/>
<comment type="caution">
    <text evidence="1">The sequence shown here is derived from an EMBL/GenBank/DDBJ whole genome shotgun (WGS) entry which is preliminary data.</text>
</comment>
<evidence type="ECO:0000313" key="1">
    <source>
        <dbReference type="EMBL" id="OGC81810.1"/>
    </source>
</evidence>
<sequence length="194" mass="22065">MSLDKLLLMPEFSELIAQETKRCQQLHNDGHAIVVSKPSQISLADYRSACQILGRDILNDALLAEQLAYFKERMYEMRELFVSGMSVMLTIFPCDASGVKYNSDELKSNFYFHVLRQEKGSGLYVGYVNSLPTAHALMLPKEIQAECSFAINFQYSPVEHQPHSIDGKDWLDFEQKFTKAFINLRTLLGITNSA</sequence>
<protein>
    <submittedName>
        <fullName evidence="1">Uncharacterized protein</fullName>
    </submittedName>
</protein>
<reference evidence="1 2" key="1">
    <citation type="journal article" date="2016" name="Nat. Commun.">
        <title>Thousands of microbial genomes shed light on interconnected biogeochemical processes in an aquifer system.</title>
        <authorList>
            <person name="Anantharaman K."/>
            <person name="Brown C.T."/>
            <person name="Hug L.A."/>
            <person name="Sharon I."/>
            <person name="Castelle C.J."/>
            <person name="Probst A.J."/>
            <person name="Thomas B.C."/>
            <person name="Singh A."/>
            <person name="Wilkins M.J."/>
            <person name="Karaoz U."/>
            <person name="Brodie E.L."/>
            <person name="Williams K.H."/>
            <person name="Hubbard S.S."/>
            <person name="Banfield J.F."/>
        </authorList>
    </citation>
    <scope>NUCLEOTIDE SEQUENCE [LARGE SCALE GENOMIC DNA]</scope>
</reference>
<gene>
    <name evidence="1" type="ORF">A2V81_01745</name>
</gene>
<organism evidence="1 2">
    <name type="scientific">Candidatus Abawacabacteria bacterium RBG_16_42_10</name>
    <dbReference type="NCBI Taxonomy" id="1817814"/>
    <lineage>
        <taxon>Bacteria</taxon>
        <taxon>Candidatus Abawacaibacteriota</taxon>
    </lineage>
</organism>
<dbReference type="AlphaFoldDB" id="A0A1F4XJN2"/>
<dbReference type="STRING" id="1817814.A2V81_01745"/>
<accession>A0A1F4XJN2</accession>
<dbReference type="EMBL" id="MEWR01000018">
    <property type="protein sequence ID" value="OGC81810.1"/>
    <property type="molecule type" value="Genomic_DNA"/>
</dbReference>
<name>A0A1F4XJN2_9BACT</name>
<dbReference type="Proteomes" id="UP000177614">
    <property type="component" value="Unassembled WGS sequence"/>
</dbReference>